<organism evidence="9 10">
    <name type="scientific">Phototrophicus methaneseepsis</name>
    <dbReference type="NCBI Taxonomy" id="2710758"/>
    <lineage>
        <taxon>Bacteria</taxon>
        <taxon>Bacillati</taxon>
        <taxon>Chloroflexota</taxon>
        <taxon>Candidatus Thermofontia</taxon>
        <taxon>Phototrophicales</taxon>
        <taxon>Phototrophicaceae</taxon>
        <taxon>Phototrophicus</taxon>
    </lineage>
</organism>
<dbReference type="InterPro" id="IPR005467">
    <property type="entry name" value="His_kinase_dom"/>
</dbReference>
<gene>
    <name evidence="9" type="ORF">G4Y79_03865</name>
</gene>
<dbReference type="InterPro" id="IPR004358">
    <property type="entry name" value="Sig_transdc_His_kin-like_C"/>
</dbReference>
<dbReference type="SUPFAM" id="SSF55874">
    <property type="entry name" value="ATPase domain of HSP90 chaperone/DNA topoisomerase II/histidine kinase"/>
    <property type="match status" value="1"/>
</dbReference>
<dbReference type="PANTHER" id="PTHR43547:SF2">
    <property type="entry name" value="HYBRID SIGNAL TRANSDUCTION HISTIDINE KINASE C"/>
    <property type="match status" value="1"/>
</dbReference>
<dbReference type="SUPFAM" id="SSF47384">
    <property type="entry name" value="Homodimeric domain of signal transducing histidine kinase"/>
    <property type="match status" value="1"/>
</dbReference>
<keyword evidence="3 6" id="KW-0597">Phosphoprotein</keyword>
<keyword evidence="4" id="KW-0808">Transferase</keyword>
<evidence type="ECO:0000256" key="4">
    <source>
        <dbReference type="ARBA" id="ARBA00022777"/>
    </source>
</evidence>
<feature type="domain" description="Histidine kinase" evidence="7">
    <location>
        <begin position="153"/>
        <end position="364"/>
    </location>
</feature>
<dbReference type="Gene3D" id="3.30.565.10">
    <property type="entry name" value="Histidine kinase-like ATPase, C-terminal domain"/>
    <property type="match status" value="1"/>
</dbReference>
<dbReference type="Pfam" id="PF02518">
    <property type="entry name" value="HATPase_c"/>
    <property type="match status" value="1"/>
</dbReference>
<evidence type="ECO:0000256" key="5">
    <source>
        <dbReference type="ARBA" id="ARBA00023012"/>
    </source>
</evidence>
<dbReference type="Pfam" id="PF00072">
    <property type="entry name" value="Response_reg"/>
    <property type="match status" value="1"/>
</dbReference>
<evidence type="ECO:0000256" key="3">
    <source>
        <dbReference type="ARBA" id="ARBA00022553"/>
    </source>
</evidence>
<proteinExistence type="predicted"/>
<feature type="modified residue" description="4-aspartylphosphate" evidence="6">
    <location>
        <position position="57"/>
    </location>
</feature>
<dbReference type="InterPro" id="IPR036097">
    <property type="entry name" value="HisK_dim/P_sf"/>
</dbReference>
<dbReference type="PANTHER" id="PTHR43547">
    <property type="entry name" value="TWO-COMPONENT HISTIDINE KINASE"/>
    <property type="match status" value="1"/>
</dbReference>
<name>A0A7S8EAR6_9CHLR</name>
<dbReference type="Gene3D" id="3.40.50.2300">
    <property type="match status" value="1"/>
</dbReference>
<dbReference type="InterPro" id="IPR003661">
    <property type="entry name" value="HisK_dim/P_dom"/>
</dbReference>
<dbReference type="Gene3D" id="1.10.287.130">
    <property type="match status" value="1"/>
</dbReference>
<dbReference type="KEGG" id="pmet:G4Y79_03865"/>
<dbReference type="Pfam" id="PF00512">
    <property type="entry name" value="HisKA"/>
    <property type="match status" value="1"/>
</dbReference>
<dbReference type="AlphaFoldDB" id="A0A7S8EAR6"/>
<dbReference type="InterPro" id="IPR011006">
    <property type="entry name" value="CheY-like_superfamily"/>
</dbReference>
<dbReference type="GO" id="GO:0000155">
    <property type="term" value="F:phosphorelay sensor kinase activity"/>
    <property type="evidence" value="ECO:0007669"/>
    <property type="project" value="InterPro"/>
</dbReference>
<dbReference type="RefSeq" id="WP_195171596.1">
    <property type="nucleotide sequence ID" value="NZ_CP062983.1"/>
</dbReference>
<dbReference type="CDD" id="cd17574">
    <property type="entry name" value="REC_OmpR"/>
    <property type="match status" value="1"/>
</dbReference>
<evidence type="ECO:0000256" key="6">
    <source>
        <dbReference type="PROSITE-ProRule" id="PRU00169"/>
    </source>
</evidence>
<evidence type="ECO:0000259" key="7">
    <source>
        <dbReference type="PROSITE" id="PS50109"/>
    </source>
</evidence>
<dbReference type="InterPro" id="IPR036890">
    <property type="entry name" value="HATPase_C_sf"/>
</dbReference>
<dbReference type="PROSITE" id="PS50110">
    <property type="entry name" value="RESPONSE_REGULATORY"/>
    <property type="match status" value="1"/>
</dbReference>
<dbReference type="SMART" id="SM00448">
    <property type="entry name" value="REC"/>
    <property type="match status" value="1"/>
</dbReference>
<dbReference type="EMBL" id="CP062983">
    <property type="protein sequence ID" value="QPC83530.1"/>
    <property type="molecule type" value="Genomic_DNA"/>
</dbReference>
<dbReference type="InterPro" id="IPR001789">
    <property type="entry name" value="Sig_transdc_resp-reg_receiver"/>
</dbReference>
<evidence type="ECO:0000313" key="10">
    <source>
        <dbReference type="Proteomes" id="UP000594468"/>
    </source>
</evidence>
<dbReference type="EC" id="2.7.13.3" evidence="2"/>
<dbReference type="PROSITE" id="PS50109">
    <property type="entry name" value="HIS_KIN"/>
    <property type="match status" value="1"/>
</dbReference>
<sequence length="370" mass="42124">MVTTNPKRILIADDNQSNVILLDRLLRQMGYETTPVYNGQAVIEAIETAEFDLVLLDVMMPDITGFTVLQWIRERYNLDQLPVILISALIEDENIIEGLELGANDYITKPIQVDILQRRVETQIKIKTSVDKHVYVEQQLKETTELQNRLMRIASHDLKNPLANIKLAITLLETDLQDNTILQLASEQTDRMENIIHEFLELELIKHNTMQVNLSPMTYQENLIGVIAAYEAAAAAKGITIQCDLSDEIIYADKNRLEQVLSNLVSNAVKYAALDTTISIWDSQEDDMLTFYVQNIGEAIKPEEMNKLFQPFSKMHTRPTGGEHSSGLGLWIVHQMMEAQHGEVGIDPDFKDGARFWVRLPLYQEELVAC</sequence>
<keyword evidence="4" id="KW-0418">Kinase</keyword>
<evidence type="ECO:0000256" key="1">
    <source>
        <dbReference type="ARBA" id="ARBA00000085"/>
    </source>
</evidence>
<accession>A0A7S8EAR6</accession>
<dbReference type="Proteomes" id="UP000594468">
    <property type="component" value="Chromosome"/>
</dbReference>
<evidence type="ECO:0000256" key="2">
    <source>
        <dbReference type="ARBA" id="ARBA00012438"/>
    </source>
</evidence>
<feature type="domain" description="Response regulatory" evidence="8">
    <location>
        <begin position="8"/>
        <end position="124"/>
    </location>
</feature>
<dbReference type="PRINTS" id="PR00344">
    <property type="entry name" value="BCTRLSENSOR"/>
</dbReference>
<dbReference type="InterPro" id="IPR003594">
    <property type="entry name" value="HATPase_dom"/>
</dbReference>
<evidence type="ECO:0000259" key="8">
    <source>
        <dbReference type="PROSITE" id="PS50110"/>
    </source>
</evidence>
<keyword evidence="10" id="KW-1185">Reference proteome</keyword>
<reference evidence="9 10" key="1">
    <citation type="submission" date="2020-02" db="EMBL/GenBank/DDBJ databases">
        <authorList>
            <person name="Zheng R.K."/>
            <person name="Sun C.M."/>
        </authorList>
    </citation>
    <scope>NUCLEOTIDE SEQUENCE [LARGE SCALE GENOMIC DNA]</scope>
    <source>
        <strain evidence="10">rifampicinis</strain>
    </source>
</reference>
<keyword evidence="5" id="KW-0902">Two-component regulatory system</keyword>
<protein>
    <recommendedName>
        <fullName evidence="2">histidine kinase</fullName>
        <ecNumber evidence="2">2.7.13.3</ecNumber>
    </recommendedName>
</protein>
<dbReference type="SUPFAM" id="SSF52172">
    <property type="entry name" value="CheY-like"/>
    <property type="match status" value="1"/>
</dbReference>
<evidence type="ECO:0000313" key="9">
    <source>
        <dbReference type="EMBL" id="QPC83530.1"/>
    </source>
</evidence>
<comment type="catalytic activity">
    <reaction evidence="1">
        <text>ATP + protein L-histidine = ADP + protein N-phospho-L-histidine.</text>
        <dbReference type="EC" id="2.7.13.3"/>
    </reaction>
</comment>
<dbReference type="CDD" id="cd00082">
    <property type="entry name" value="HisKA"/>
    <property type="match status" value="1"/>
</dbReference>
<dbReference type="SMART" id="SM00387">
    <property type="entry name" value="HATPase_c"/>
    <property type="match status" value="1"/>
</dbReference>
<dbReference type="SMART" id="SM00388">
    <property type="entry name" value="HisKA"/>
    <property type="match status" value="1"/>
</dbReference>